<evidence type="ECO:0000256" key="1">
    <source>
        <dbReference type="ARBA" id="ARBA00010995"/>
    </source>
</evidence>
<dbReference type="Gene3D" id="3.40.50.10330">
    <property type="entry name" value="Probable inorganic polyphosphate/atp-NAD kinase, domain 1"/>
    <property type="match status" value="1"/>
</dbReference>
<dbReference type="Proteomes" id="UP001341245">
    <property type="component" value="Unassembled WGS sequence"/>
</dbReference>
<name>A0ABR0TPG2_AURPU</name>
<feature type="compositionally biased region" description="Low complexity" evidence="6">
    <location>
        <begin position="309"/>
        <end position="321"/>
    </location>
</feature>
<evidence type="ECO:0008006" key="9">
    <source>
        <dbReference type="Google" id="ProtNLM"/>
    </source>
</evidence>
<keyword evidence="2" id="KW-0808">Transferase</keyword>
<dbReference type="Pfam" id="PF01513">
    <property type="entry name" value="NAD_kinase"/>
    <property type="match status" value="1"/>
</dbReference>
<dbReference type="Pfam" id="PF20143">
    <property type="entry name" value="NAD_kinase_C"/>
    <property type="match status" value="1"/>
</dbReference>
<comment type="similarity">
    <text evidence="1">Belongs to the NAD kinase family.</text>
</comment>
<evidence type="ECO:0000256" key="4">
    <source>
        <dbReference type="ARBA" id="ARBA00022857"/>
    </source>
</evidence>
<dbReference type="InterPro" id="IPR016064">
    <property type="entry name" value="NAD/diacylglycerol_kinase_sf"/>
</dbReference>
<dbReference type="SUPFAM" id="SSF111331">
    <property type="entry name" value="NAD kinase/diacylglycerol kinase-like"/>
    <property type="match status" value="1"/>
</dbReference>
<dbReference type="Gene3D" id="2.60.200.30">
    <property type="entry name" value="Probable inorganic polyphosphate/atp-NAD kinase, domain 2"/>
    <property type="match status" value="1"/>
</dbReference>
<feature type="region of interest" description="Disordered" evidence="6">
    <location>
        <begin position="486"/>
        <end position="540"/>
    </location>
</feature>
<keyword evidence="8" id="KW-1185">Reference proteome</keyword>
<evidence type="ECO:0000256" key="5">
    <source>
        <dbReference type="ARBA" id="ARBA00023027"/>
    </source>
</evidence>
<dbReference type="InterPro" id="IPR017437">
    <property type="entry name" value="ATP-NAD_kinase_PpnK-typ_C"/>
</dbReference>
<evidence type="ECO:0000256" key="3">
    <source>
        <dbReference type="ARBA" id="ARBA00022777"/>
    </source>
</evidence>
<dbReference type="EMBL" id="JASGXD010000004">
    <property type="protein sequence ID" value="KAK6006344.1"/>
    <property type="molecule type" value="Genomic_DNA"/>
</dbReference>
<keyword evidence="3" id="KW-0418">Kinase</keyword>
<evidence type="ECO:0000313" key="7">
    <source>
        <dbReference type="EMBL" id="KAK6006344.1"/>
    </source>
</evidence>
<feature type="compositionally biased region" description="Polar residues" evidence="6">
    <location>
        <begin position="39"/>
        <end position="52"/>
    </location>
</feature>
<feature type="compositionally biased region" description="Basic and acidic residues" evidence="6">
    <location>
        <begin position="507"/>
        <end position="516"/>
    </location>
</feature>
<feature type="region of interest" description="Disordered" evidence="6">
    <location>
        <begin position="309"/>
        <end position="328"/>
    </location>
</feature>
<protein>
    <recommendedName>
        <fullName evidence="9">ATP-NAD kinase</fullName>
    </recommendedName>
</protein>
<feature type="compositionally biased region" description="Basic and acidic residues" evidence="6">
    <location>
        <begin position="486"/>
        <end position="497"/>
    </location>
</feature>
<dbReference type="PANTHER" id="PTHR20275">
    <property type="entry name" value="NAD KINASE"/>
    <property type="match status" value="1"/>
</dbReference>
<accession>A0ABR0TPG2</accession>
<dbReference type="PANTHER" id="PTHR20275:SF0">
    <property type="entry name" value="NAD KINASE"/>
    <property type="match status" value="1"/>
</dbReference>
<keyword evidence="4" id="KW-0521">NADP</keyword>
<evidence type="ECO:0000256" key="6">
    <source>
        <dbReference type="SAM" id="MobiDB-lite"/>
    </source>
</evidence>
<feature type="compositionally biased region" description="Low complexity" evidence="6">
    <location>
        <begin position="531"/>
        <end position="540"/>
    </location>
</feature>
<organism evidence="7 8">
    <name type="scientific">Aureobasidium pullulans</name>
    <name type="common">Black yeast</name>
    <name type="synonym">Pullularia pullulans</name>
    <dbReference type="NCBI Taxonomy" id="5580"/>
    <lineage>
        <taxon>Eukaryota</taxon>
        <taxon>Fungi</taxon>
        <taxon>Dikarya</taxon>
        <taxon>Ascomycota</taxon>
        <taxon>Pezizomycotina</taxon>
        <taxon>Dothideomycetes</taxon>
        <taxon>Dothideomycetidae</taxon>
        <taxon>Dothideales</taxon>
        <taxon>Saccotheciaceae</taxon>
        <taxon>Aureobasidium</taxon>
    </lineage>
</organism>
<evidence type="ECO:0000313" key="8">
    <source>
        <dbReference type="Proteomes" id="UP001341245"/>
    </source>
</evidence>
<comment type="caution">
    <text evidence="7">The sequence shown here is derived from an EMBL/GenBank/DDBJ whole genome shotgun (WGS) entry which is preliminary data.</text>
</comment>
<reference evidence="7 8" key="1">
    <citation type="submission" date="2023-11" db="EMBL/GenBank/DDBJ databases">
        <title>Draft genome sequence and annotation of the polyextremotolerant black yeast-like fungus Aureobasidium pullulans NRRL 62042.</title>
        <authorList>
            <person name="Dielentheis-Frenken M.R.E."/>
            <person name="Wibberg D."/>
            <person name="Blank L.M."/>
            <person name="Tiso T."/>
        </authorList>
    </citation>
    <scope>NUCLEOTIDE SEQUENCE [LARGE SCALE GENOMIC DNA]</scope>
    <source>
        <strain evidence="7 8">NRRL 62042</strain>
    </source>
</reference>
<feature type="region of interest" description="Disordered" evidence="6">
    <location>
        <begin position="17"/>
        <end position="68"/>
    </location>
</feature>
<evidence type="ECO:0000256" key="2">
    <source>
        <dbReference type="ARBA" id="ARBA00022679"/>
    </source>
</evidence>
<gene>
    <name evidence="7" type="ORF">QM012_006754</name>
</gene>
<keyword evidence="5" id="KW-0520">NAD</keyword>
<sequence>MDDYRFQFSPPDFVNSSHSMSPNLLNGPSRRDSYRRRNSLPTAVASSPSNQALGIPTPEISSRNGPSASELSAAISELSRTGTPSMVQLAALTSPCFFHRRFGDAVNIEKVLDEIKEDDQLSHSRLMQTAASVREVSRQLQRRSTKQAVRNVMIVTKARDNALVDLTRELAEWLLVKPRYGSDVGVNVYVDSKLRRSKRFDADSLTAKDSRFESMLRFWTPALCWASPELFDLVITLGGDGTVLFTSWLFQRIVPPVMSFSLGSLGFLTNFQFNQYKHQLDRIMGDAGMRVTMRMRFTCTVYRAAASNSSSSLSHNSSDPSYPATANPTKIEGETHEVLNELVIDRGPSSYISSLDLYANDSLVTRISADGVILSTPTGSTAYSLSAGGSLVHPEIPAILLTPICPHTLSFRPMILNDSMELKVSIPSKGRGGGFVSFDGKGRIELSLGDEVVVRASKYPFPTVLSQPMEWFDAISRTLRWNTRAADQKDWAGRDSDEKDDGFEEDGTQKSNKEPEFDIDFEDEMDSVRDSGYSGSSSTA</sequence>
<dbReference type="InterPro" id="IPR017438">
    <property type="entry name" value="ATP-NAD_kinase_N"/>
</dbReference>
<feature type="compositionally biased region" description="Polar residues" evidence="6">
    <location>
        <begin position="17"/>
        <end position="26"/>
    </location>
</feature>
<dbReference type="HAMAP" id="MF_00361">
    <property type="entry name" value="NAD_kinase"/>
    <property type="match status" value="1"/>
</dbReference>
<dbReference type="InterPro" id="IPR002504">
    <property type="entry name" value="NADK"/>
</dbReference>
<proteinExistence type="inferred from homology"/>